<evidence type="ECO:0000256" key="6">
    <source>
        <dbReference type="ARBA" id="ARBA00022723"/>
    </source>
</evidence>
<dbReference type="GO" id="GO:0046295">
    <property type="term" value="P:glycolate biosynthetic process"/>
    <property type="evidence" value="ECO:0007669"/>
    <property type="project" value="UniProtKB-UniRule"/>
</dbReference>
<name>A0A212ABQ6_9RHOB</name>
<evidence type="ECO:0000313" key="12">
    <source>
        <dbReference type="Proteomes" id="UP000196878"/>
    </source>
</evidence>
<accession>A0A212ABQ6</accession>
<dbReference type="GO" id="GO:0005829">
    <property type="term" value="C:cytosol"/>
    <property type="evidence" value="ECO:0007669"/>
    <property type="project" value="TreeGrafter"/>
</dbReference>
<comment type="similarity">
    <text evidence="4 10">Belongs to the HAD-like hydrolase superfamily. CbbY/CbbZ/Gph/YieH family.</text>
</comment>
<dbReference type="Gene3D" id="1.10.150.240">
    <property type="entry name" value="Putative phosphatase, domain 2"/>
    <property type="match status" value="1"/>
</dbReference>
<keyword evidence="7 10" id="KW-0378">Hydrolase</keyword>
<dbReference type="HAMAP" id="MF_00495">
    <property type="entry name" value="GPH_hydrolase_bact"/>
    <property type="match status" value="1"/>
</dbReference>
<dbReference type="SFLD" id="SFLDS00003">
    <property type="entry name" value="Haloacid_Dehalogenase"/>
    <property type="match status" value="1"/>
</dbReference>
<dbReference type="UniPathway" id="UPA00865">
    <property type="reaction ID" value="UER00834"/>
</dbReference>
<keyword evidence="9 10" id="KW-0119">Carbohydrate metabolism</keyword>
<keyword evidence="12" id="KW-1185">Reference proteome</keyword>
<evidence type="ECO:0000256" key="2">
    <source>
        <dbReference type="ARBA" id="ARBA00001946"/>
    </source>
</evidence>
<sequence>MIVVFDLDGTLIDSAADIHAAVNHVLAENSVPPLPLTAVRSFIGEGTRVLMQRVIAAVGADPALLEPWHTSFLAEYERNPAVRTTVFPGVREALAQLRDRGARLGLCTNKPARATGLLLEALDLAVFDQVTAGDTLAERKPSPLPVLHTIDVLGGGEAVFIGDSEIDARAAEAGRIPFGIFTGGYAREDLDMFPSRFHFSDWADLPALINPAFVDPATSPA</sequence>
<feature type="binding site" evidence="10">
    <location>
        <position position="8"/>
    </location>
    <ligand>
        <name>Mg(2+)</name>
        <dbReference type="ChEBI" id="CHEBI:18420"/>
    </ligand>
</feature>
<evidence type="ECO:0000256" key="4">
    <source>
        <dbReference type="ARBA" id="ARBA00006171"/>
    </source>
</evidence>
<dbReference type="PANTHER" id="PTHR43434:SF1">
    <property type="entry name" value="PHOSPHOGLYCOLATE PHOSPHATASE"/>
    <property type="match status" value="1"/>
</dbReference>
<dbReference type="InterPro" id="IPR006439">
    <property type="entry name" value="HAD-SF_hydro_IA"/>
</dbReference>
<comment type="pathway">
    <text evidence="3 10">Organic acid metabolism; glycolate biosynthesis; glycolate from 2-phosphoglycolate: step 1/1.</text>
</comment>
<dbReference type="Gene3D" id="3.40.50.1000">
    <property type="entry name" value="HAD superfamily/HAD-like"/>
    <property type="match status" value="1"/>
</dbReference>
<reference evidence="11 12" key="1">
    <citation type="submission" date="2016-12" db="EMBL/GenBank/DDBJ databases">
        <title>Comparison of Traditional DNA-DNA Hybridization with In Silico Genomic Analysis.</title>
        <authorList>
            <person name="Nicholson A.C."/>
            <person name="Humrighouse B.W."/>
            <person name="Graziano J."/>
            <person name="Lasker B."/>
            <person name="Whitney A.M."/>
            <person name="Mcquiston J.R."/>
        </authorList>
    </citation>
    <scope>NUCLEOTIDE SEQUENCE [LARGE SCALE GENOMIC DNA]</scope>
    <source>
        <strain evidence="11 12">H2240</strain>
    </source>
</reference>
<gene>
    <name evidence="11" type="primary">gph</name>
    <name evidence="11" type="ORF">CDV49_09875</name>
</gene>
<dbReference type="Proteomes" id="UP000196878">
    <property type="component" value="Unassembled WGS sequence"/>
</dbReference>
<dbReference type="NCBIfam" id="TIGR01449">
    <property type="entry name" value="PGP_bact"/>
    <property type="match status" value="1"/>
</dbReference>
<keyword evidence="8 10" id="KW-0460">Magnesium</keyword>
<dbReference type="GO" id="GO:0005975">
    <property type="term" value="P:carbohydrate metabolic process"/>
    <property type="evidence" value="ECO:0007669"/>
    <property type="project" value="InterPro"/>
</dbReference>
<feature type="active site" description="Nucleophile" evidence="10">
    <location>
        <position position="6"/>
    </location>
</feature>
<evidence type="ECO:0000256" key="3">
    <source>
        <dbReference type="ARBA" id="ARBA00004818"/>
    </source>
</evidence>
<protein>
    <recommendedName>
        <fullName evidence="5 10">Phosphoglycolate phosphatase</fullName>
        <shortName evidence="10">PGP</shortName>
        <shortName evidence="10">PGPase</shortName>
        <ecNumber evidence="5 10">3.1.3.18</ecNumber>
    </recommendedName>
</protein>
<feature type="binding site" evidence="10">
    <location>
        <position position="163"/>
    </location>
    <ligand>
        <name>Mg(2+)</name>
        <dbReference type="ChEBI" id="CHEBI:18420"/>
    </ligand>
</feature>
<evidence type="ECO:0000256" key="7">
    <source>
        <dbReference type="ARBA" id="ARBA00022801"/>
    </source>
</evidence>
<evidence type="ECO:0000256" key="5">
    <source>
        <dbReference type="ARBA" id="ARBA00013078"/>
    </source>
</evidence>
<dbReference type="EC" id="3.1.3.18" evidence="5 10"/>
<proteinExistence type="inferred from homology"/>
<dbReference type="InterPro" id="IPR036412">
    <property type="entry name" value="HAD-like_sf"/>
</dbReference>
<evidence type="ECO:0000313" key="11">
    <source>
        <dbReference type="EMBL" id="OWJ78079.1"/>
    </source>
</evidence>
<dbReference type="InterPro" id="IPR023214">
    <property type="entry name" value="HAD_sf"/>
</dbReference>
<comment type="caution">
    <text evidence="11">The sequence shown here is derived from an EMBL/GenBank/DDBJ whole genome shotgun (WGS) entry which is preliminary data.</text>
</comment>
<evidence type="ECO:0000256" key="1">
    <source>
        <dbReference type="ARBA" id="ARBA00000830"/>
    </source>
</evidence>
<dbReference type="PANTHER" id="PTHR43434">
    <property type="entry name" value="PHOSPHOGLYCOLATE PHOSPHATASE"/>
    <property type="match status" value="1"/>
</dbReference>
<feature type="binding site" evidence="10">
    <location>
        <position position="6"/>
    </location>
    <ligand>
        <name>Mg(2+)</name>
        <dbReference type="ChEBI" id="CHEBI:18420"/>
    </ligand>
</feature>
<comment type="function">
    <text evidence="10">Specifically catalyzes the dephosphorylation of 2-phosphoglycolate. Is involved in the dissimilation of the intracellular 2-phosphoglycolate formed during the DNA repair of 3'-phosphoglycolate ends, a major class of DNA lesions induced by oxidative stress.</text>
</comment>
<dbReference type="SFLD" id="SFLDG01129">
    <property type="entry name" value="C1.5:_HAD__Beta-PGM__Phosphata"/>
    <property type="match status" value="1"/>
</dbReference>
<dbReference type="GO" id="GO:0008967">
    <property type="term" value="F:phosphoglycolate phosphatase activity"/>
    <property type="evidence" value="ECO:0007669"/>
    <property type="project" value="UniProtKB-UniRule"/>
</dbReference>
<dbReference type="NCBIfam" id="TIGR01549">
    <property type="entry name" value="HAD-SF-IA-v1"/>
    <property type="match status" value="1"/>
</dbReference>
<organism evidence="11 12">
    <name type="scientific">Haematobacter genomosp. 1</name>
    <dbReference type="NCBI Taxonomy" id="366618"/>
    <lineage>
        <taxon>Bacteria</taxon>
        <taxon>Pseudomonadati</taxon>
        <taxon>Pseudomonadota</taxon>
        <taxon>Alphaproteobacteria</taxon>
        <taxon>Rhodobacterales</taxon>
        <taxon>Paracoccaceae</taxon>
        <taxon>Haematobacter</taxon>
    </lineage>
</organism>
<comment type="cofactor">
    <cofactor evidence="2 10">
        <name>Mg(2+)</name>
        <dbReference type="ChEBI" id="CHEBI:18420"/>
    </cofactor>
</comment>
<comment type="catalytic activity">
    <reaction evidence="1 10">
        <text>2-phosphoglycolate + H2O = glycolate + phosphate</text>
        <dbReference type="Rhea" id="RHEA:14369"/>
        <dbReference type="ChEBI" id="CHEBI:15377"/>
        <dbReference type="ChEBI" id="CHEBI:29805"/>
        <dbReference type="ChEBI" id="CHEBI:43474"/>
        <dbReference type="ChEBI" id="CHEBI:58033"/>
        <dbReference type="EC" id="3.1.3.18"/>
    </reaction>
</comment>
<dbReference type="GO" id="GO:0006281">
    <property type="term" value="P:DNA repair"/>
    <property type="evidence" value="ECO:0007669"/>
    <property type="project" value="TreeGrafter"/>
</dbReference>
<dbReference type="GO" id="GO:0046872">
    <property type="term" value="F:metal ion binding"/>
    <property type="evidence" value="ECO:0007669"/>
    <property type="project" value="UniProtKB-KW"/>
</dbReference>
<evidence type="ECO:0000256" key="10">
    <source>
        <dbReference type="HAMAP-Rule" id="MF_00495"/>
    </source>
</evidence>
<dbReference type="InterPro" id="IPR037512">
    <property type="entry name" value="PGPase_prok"/>
</dbReference>
<dbReference type="InterPro" id="IPR050155">
    <property type="entry name" value="HAD-like_hydrolase_sf"/>
</dbReference>
<dbReference type="OrthoDB" id="9793014at2"/>
<dbReference type="AlphaFoldDB" id="A0A212ABQ6"/>
<dbReference type="Pfam" id="PF00702">
    <property type="entry name" value="Hydrolase"/>
    <property type="match status" value="1"/>
</dbReference>
<dbReference type="RefSeq" id="WP_088215371.1">
    <property type="nucleotide sequence ID" value="NZ_NIPW01000013.1"/>
</dbReference>
<evidence type="ECO:0000256" key="8">
    <source>
        <dbReference type="ARBA" id="ARBA00022842"/>
    </source>
</evidence>
<keyword evidence="6 10" id="KW-0479">Metal-binding</keyword>
<dbReference type="InterPro" id="IPR023198">
    <property type="entry name" value="PGP-like_dom2"/>
</dbReference>
<dbReference type="EMBL" id="NIPW01000013">
    <property type="protein sequence ID" value="OWJ78079.1"/>
    <property type="molecule type" value="Genomic_DNA"/>
</dbReference>
<evidence type="ECO:0000256" key="9">
    <source>
        <dbReference type="ARBA" id="ARBA00023277"/>
    </source>
</evidence>
<dbReference type="SUPFAM" id="SSF56784">
    <property type="entry name" value="HAD-like"/>
    <property type="match status" value="1"/>
</dbReference>